<dbReference type="GO" id="GO:0046872">
    <property type="term" value="F:metal ion binding"/>
    <property type="evidence" value="ECO:0007669"/>
    <property type="project" value="UniProtKB-KW"/>
</dbReference>
<protein>
    <recommendedName>
        <fullName evidence="9">DNA-(apurinic or apyrimidinic site) endonuclease</fullName>
        <ecNumber evidence="9">3.1.-.-</ecNumber>
    </recommendedName>
</protein>
<evidence type="ECO:0000256" key="2">
    <source>
        <dbReference type="ARBA" id="ARBA00007092"/>
    </source>
</evidence>
<feature type="binding site" evidence="7">
    <location>
        <position position="83"/>
    </location>
    <ligand>
        <name>Mg(2+)</name>
        <dbReference type="ChEBI" id="CHEBI:18420"/>
        <label>1</label>
    </ligand>
</feature>
<keyword evidence="13" id="KW-1185">Reference proteome</keyword>
<feature type="active site" description="Proton donor/acceptor" evidence="6">
    <location>
        <position position="207"/>
    </location>
</feature>
<evidence type="ECO:0000259" key="11">
    <source>
        <dbReference type="Pfam" id="PF03372"/>
    </source>
</evidence>
<dbReference type="OrthoDB" id="391817at2759"/>
<dbReference type="GO" id="GO:0005634">
    <property type="term" value="C:nucleus"/>
    <property type="evidence" value="ECO:0007669"/>
    <property type="project" value="TreeGrafter"/>
</dbReference>
<dbReference type="InterPro" id="IPR036691">
    <property type="entry name" value="Endo/exonu/phosph_ase_sf"/>
</dbReference>
<keyword evidence="5 7" id="KW-0460">Magnesium</keyword>
<feature type="binding site" evidence="7">
    <location>
        <position position="49"/>
    </location>
    <ligand>
        <name>Mg(2+)</name>
        <dbReference type="ChEBI" id="CHEBI:18420"/>
        <label>1</label>
    </ligand>
</feature>
<feature type="region of interest" description="Disordered" evidence="10">
    <location>
        <begin position="337"/>
        <end position="391"/>
    </location>
</feature>
<evidence type="ECO:0000313" key="12">
    <source>
        <dbReference type="EMBL" id="KAG2496320.1"/>
    </source>
</evidence>
<dbReference type="PROSITE" id="PS00728">
    <property type="entry name" value="AP_NUCLEASE_F1_3"/>
    <property type="match status" value="1"/>
</dbReference>
<dbReference type="SUPFAM" id="SSF56219">
    <property type="entry name" value="DNase I-like"/>
    <property type="match status" value="1"/>
</dbReference>
<feature type="site" description="Transition state stabilizer" evidence="8">
    <location>
        <position position="209"/>
    </location>
</feature>
<dbReference type="EMBL" id="JAEHOE010000019">
    <property type="protein sequence ID" value="KAG2496320.1"/>
    <property type="molecule type" value="Genomic_DNA"/>
</dbReference>
<feature type="compositionally biased region" description="Low complexity" evidence="10">
    <location>
        <begin position="629"/>
        <end position="642"/>
    </location>
</feature>
<dbReference type="Gene3D" id="3.60.10.10">
    <property type="entry name" value="Endonuclease/exonuclease/phosphatase"/>
    <property type="match status" value="1"/>
</dbReference>
<dbReference type="EC" id="3.1.-.-" evidence="9"/>
<comment type="cofactor">
    <cofactor evidence="7 9">
        <name>Mg(2+)</name>
        <dbReference type="ChEBI" id="CHEBI:18420"/>
    </cofactor>
    <cofactor evidence="7 9">
        <name>Mn(2+)</name>
        <dbReference type="ChEBI" id="CHEBI:29035"/>
    </cofactor>
    <text evidence="7 9">Probably binds two magnesium or manganese ions per subunit.</text>
</comment>
<dbReference type="PANTHER" id="PTHR22748">
    <property type="entry name" value="AP ENDONUCLEASE"/>
    <property type="match status" value="1"/>
</dbReference>
<keyword evidence="4" id="KW-0378">Hydrolase</keyword>
<keyword evidence="9" id="KW-0227">DNA damage</keyword>
<evidence type="ECO:0000313" key="13">
    <source>
        <dbReference type="Proteomes" id="UP000612055"/>
    </source>
</evidence>
<dbReference type="GO" id="GO:0006284">
    <property type="term" value="P:base-excision repair"/>
    <property type="evidence" value="ECO:0007669"/>
    <property type="project" value="TreeGrafter"/>
</dbReference>
<dbReference type="GO" id="GO:0008081">
    <property type="term" value="F:phosphoric diester hydrolase activity"/>
    <property type="evidence" value="ECO:0007669"/>
    <property type="project" value="TreeGrafter"/>
</dbReference>
<feature type="compositionally biased region" description="Gly residues" evidence="10">
    <location>
        <begin position="417"/>
        <end position="430"/>
    </location>
</feature>
<feature type="domain" description="Endonuclease/exonuclease/phosphatase" evidence="11">
    <location>
        <begin position="46"/>
        <end position="306"/>
    </location>
</feature>
<dbReference type="InterPro" id="IPR020848">
    <property type="entry name" value="AP_endonuclease_F1_CS"/>
</dbReference>
<feature type="compositionally biased region" description="Low complexity" evidence="10">
    <location>
        <begin position="435"/>
        <end position="445"/>
    </location>
</feature>
<comment type="similarity">
    <text evidence="2 9">Belongs to the DNA repair enzymes AP/ExoA family.</text>
</comment>
<dbReference type="Pfam" id="PF03372">
    <property type="entry name" value="Exo_endo_phos"/>
    <property type="match status" value="1"/>
</dbReference>
<feature type="compositionally biased region" description="Basic and acidic residues" evidence="10">
    <location>
        <begin position="1"/>
        <end position="13"/>
    </location>
</feature>
<feature type="region of interest" description="Disordered" evidence="10">
    <location>
        <begin position="414"/>
        <end position="654"/>
    </location>
</feature>
<comment type="cofactor">
    <cofactor evidence="1">
        <name>Mn(2+)</name>
        <dbReference type="ChEBI" id="CHEBI:29035"/>
    </cofactor>
</comment>
<dbReference type="PANTHER" id="PTHR22748:SF4">
    <property type="entry name" value="DNA-(APURINIC OR APYRIMIDINIC SITE) ENDONUCLEASE 2"/>
    <property type="match status" value="1"/>
</dbReference>
<keyword evidence="7" id="KW-0464">Manganese</keyword>
<dbReference type="GO" id="GO:0003906">
    <property type="term" value="F:DNA-(apurinic or apyrimidinic site) endonuclease activity"/>
    <property type="evidence" value="ECO:0007669"/>
    <property type="project" value="TreeGrafter"/>
</dbReference>
<evidence type="ECO:0000256" key="9">
    <source>
        <dbReference type="RuleBase" id="RU362131"/>
    </source>
</evidence>
<feature type="active site" description="Proton acceptor" evidence="6">
    <location>
        <position position="306"/>
    </location>
</feature>
<evidence type="ECO:0000256" key="3">
    <source>
        <dbReference type="ARBA" id="ARBA00022723"/>
    </source>
</evidence>
<keyword evidence="9" id="KW-0234">DNA repair</keyword>
<keyword evidence="3 7" id="KW-0479">Metal-binding</keyword>
<feature type="site" description="Interaction with DNA substrate" evidence="8">
    <location>
        <position position="306"/>
    </location>
</feature>
<feature type="compositionally biased region" description="Low complexity" evidence="10">
    <location>
        <begin position="493"/>
        <end position="503"/>
    </location>
</feature>
<evidence type="ECO:0000256" key="6">
    <source>
        <dbReference type="PIRSR" id="PIRSR604808-1"/>
    </source>
</evidence>
<dbReference type="PROSITE" id="PS51435">
    <property type="entry name" value="AP_NUCLEASE_F1_4"/>
    <property type="match status" value="1"/>
</dbReference>
<dbReference type="InterPro" id="IPR005135">
    <property type="entry name" value="Endo/exonuclease/phosphatase"/>
</dbReference>
<dbReference type="GO" id="GO:0003677">
    <property type="term" value="F:DNA binding"/>
    <property type="evidence" value="ECO:0007669"/>
    <property type="project" value="InterPro"/>
</dbReference>
<gene>
    <name evidence="12" type="ORF">HYH03_005552</name>
</gene>
<feature type="binding site" evidence="7">
    <location>
        <position position="207"/>
    </location>
    <ligand>
        <name>Mg(2+)</name>
        <dbReference type="ChEBI" id="CHEBI:18420"/>
        <label>1</label>
    </ligand>
</feature>
<reference evidence="12" key="1">
    <citation type="journal article" date="2020" name="bioRxiv">
        <title>Comparative genomics of Chlamydomonas.</title>
        <authorList>
            <person name="Craig R.J."/>
            <person name="Hasan A.R."/>
            <person name="Ness R.W."/>
            <person name="Keightley P.D."/>
        </authorList>
    </citation>
    <scope>NUCLEOTIDE SEQUENCE</scope>
    <source>
        <strain evidence="12">CCAP 11/70</strain>
    </source>
</reference>
<feature type="region of interest" description="Disordered" evidence="10">
    <location>
        <begin position="1"/>
        <end position="22"/>
    </location>
</feature>
<feature type="binding site" evidence="7">
    <location>
        <position position="306"/>
    </location>
    <ligand>
        <name>Mg(2+)</name>
        <dbReference type="ChEBI" id="CHEBI:18420"/>
        <label>1</label>
    </ligand>
</feature>
<feature type="compositionally biased region" description="Gly residues" evidence="10">
    <location>
        <begin position="598"/>
        <end position="610"/>
    </location>
</feature>
<name>A0A835Y553_9CHLO</name>
<evidence type="ECO:0000256" key="5">
    <source>
        <dbReference type="ARBA" id="ARBA00022842"/>
    </source>
</evidence>
<organism evidence="12 13">
    <name type="scientific">Edaphochlamys debaryana</name>
    <dbReference type="NCBI Taxonomy" id="47281"/>
    <lineage>
        <taxon>Eukaryota</taxon>
        <taxon>Viridiplantae</taxon>
        <taxon>Chlorophyta</taxon>
        <taxon>core chlorophytes</taxon>
        <taxon>Chlorophyceae</taxon>
        <taxon>CS clade</taxon>
        <taxon>Chlamydomonadales</taxon>
        <taxon>Chlamydomonadales incertae sedis</taxon>
        <taxon>Edaphochlamys</taxon>
    </lineage>
</organism>
<evidence type="ECO:0000256" key="8">
    <source>
        <dbReference type="PIRSR" id="PIRSR604808-3"/>
    </source>
</evidence>
<dbReference type="AlphaFoldDB" id="A0A835Y553"/>
<dbReference type="InterPro" id="IPR004808">
    <property type="entry name" value="AP_endonuc_1"/>
</dbReference>
<feature type="binding site" evidence="7">
    <location>
        <position position="209"/>
    </location>
    <ligand>
        <name>Mg(2+)</name>
        <dbReference type="ChEBI" id="CHEBI:18420"/>
        <label>1</label>
    </ligand>
</feature>
<dbReference type="GO" id="GO:0008311">
    <property type="term" value="F:double-stranded DNA 3'-5' DNA exonuclease activity"/>
    <property type="evidence" value="ECO:0007669"/>
    <property type="project" value="TreeGrafter"/>
</dbReference>
<evidence type="ECO:0000256" key="7">
    <source>
        <dbReference type="PIRSR" id="PIRSR604808-2"/>
    </source>
</evidence>
<feature type="active site" evidence="6">
    <location>
        <position position="164"/>
    </location>
</feature>
<feature type="binding site" evidence="7">
    <location>
        <position position="305"/>
    </location>
    <ligand>
        <name>Mg(2+)</name>
        <dbReference type="ChEBI" id="CHEBI:18420"/>
        <label>1</label>
    </ligand>
</feature>
<dbReference type="Proteomes" id="UP000612055">
    <property type="component" value="Unassembled WGS sequence"/>
</dbReference>
<evidence type="ECO:0000256" key="4">
    <source>
        <dbReference type="ARBA" id="ARBA00022801"/>
    </source>
</evidence>
<accession>A0A835Y553</accession>
<feature type="compositionally biased region" description="Low complexity" evidence="10">
    <location>
        <begin position="337"/>
        <end position="358"/>
    </location>
</feature>
<comment type="caution">
    <text evidence="12">The sequence shown here is derived from an EMBL/GenBank/DDBJ whole genome shotgun (WGS) entry which is preliminary data.</text>
</comment>
<proteinExistence type="inferred from homology"/>
<evidence type="ECO:0000256" key="1">
    <source>
        <dbReference type="ARBA" id="ARBA00001936"/>
    </source>
</evidence>
<sequence>MEPASGDREERAQHTVNSAAEVRADVVEPVPPTGPSQDEGEVVAIMTWNINCLAPTVKNFELKYQSFRGFLDRWGVDIAAFQEVKLPAAKITRDLACVDGFQSFWATSVAKPGYSGVTTWCRTATCAPLGAAADCLGEDEQPELNREGRLVQTDHGAFVLLNAYVPNAGARETGRERLPFKLAFLRALRRRMDELAAEGRQVILVGDLNISASPQDAHSVLNWDTMYDPEEVAVLHGLIAAYPDVWRRLHPEATDVFTVWEERTSARAFNVGLRIDFVLASPGLLPYVQSCEVLTANDIPPKWSDHAAILLKLRVARQSPTAALAASPTTASLTAASPASAAALDPPSSAPEAAGAGATSDGQSGGSAEAEEEAAPLPRLQLPPPPTTPCAMWSALEARFVDPKQRSIKDLLTRKPAGGGAAGSAGGGAGRNPFAGKGKPAAATAGRGGGQPQAGAAAGAAAEAGVTAGGGGEGRGTKRPAENSTDATEQSRRPAPALRAAEPTVAAEPSGAEAAGTEPVRAGQEPGAQEAAGAPAGPSEGASQEGSGGQAQSAEGDGAAEGNEAGPGGPGPADAAAALSAGGGQGTQRGGTKAAGAGSSGRGSGGGGRGRGGKQAAKAGGKAAGGKGAAAAPGSSPAAAQRSIQSFFGKGAAK</sequence>
<dbReference type="NCBIfam" id="TIGR00633">
    <property type="entry name" value="xth"/>
    <property type="match status" value="1"/>
</dbReference>
<evidence type="ECO:0000256" key="10">
    <source>
        <dbReference type="SAM" id="MobiDB-lite"/>
    </source>
</evidence>
<feature type="site" description="Important for catalytic activity" evidence="8">
    <location>
        <position position="276"/>
    </location>
</feature>
<feature type="compositionally biased region" description="Low complexity" evidence="10">
    <location>
        <begin position="453"/>
        <end position="466"/>
    </location>
</feature>
<feature type="compositionally biased region" description="Low complexity" evidence="10">
    <location>
        <begin position="522"/>
        <end position="564"/>
    </location>
</feature>